<accession>A0A4R9C072</accession>
<dbReference type="RefSeq" id="WP_134639237.1">
    <property type="nucleotide sequence ID" value="NZ_SOHM01000006.1"/>
</dbReference>
<sequence>MIAAFTRLDLSSWFPRTQTLLTLAFVAAVGVLLPVPGMAIAAAATVTSLMVSAPFLGDERGRLDTLYGVLPISRRTVVIGRALAVLTYYAAASLLATAVTVAVALVRGSDLSIGLLLIAHAAALAFVGLSMALQLPVFFRIGYSRGRLIAYAPVFVIAGAGWLLQETGGLSAVQDALAGVPVVTLASVSAAVGVAGIGVAIVTAVRMYRTREV</sequence>
<protein>
    <submittedName>
        <fullName evidence="2">ABC-2 transporter permease</fullName>
    </submittedName>
</protein>
<comment type="caution">
    <text evidence="2">The sequence shown here is derived from an EMBL/GenBank/DDBJ whole genome shotgun (WGS) entry which is preliminary data.</text>
</comment>
<feature type="transmembrane region" description="Helical" evidence="1">
    <location>
        <begin position="111"/>
        <end position="136"/>
    </location>
</feature>
<evidence type="ECO:0000313" key="2">
    <source>
        <dbReference type="EMBL" id="TFD94608.1"/>
    </source>
</evidence>
<organism evidence="2 3">
    <name type="scientific">Cryobacterium lactosi</name>
    <dbReference type="NCBI Taxonomy" id="1259202"/>
    <lineage>
        <taxon>Bacteria</taxon>
        <taxon>Bacillati</taxon>
        <taxon>Actinomycetota</taxon>
        <taxon>Actinomycetes</taxon>
        <taxon>Micrococcales</taxon>
        <taxon>Microbacteriaceae</taxon>
        <taxon>Cryobacterium</taxon>
    </lineage>
</organism>
<dbReference type="InterPro" id="IPR025699">
    <property type="entry name" value="ABC2_memb-like"/>
</dbReference>
<dbReference type="Pfam" id="PF13346">
    <property type="entry name" value="ABC2_membrane_5"/>
    <property type="match status" value="1"/>
</dbReference>
<reference evidence="2 3" key="1">
    <citation type="submission" date="2019-03" db="EMBL/GenBank/DDBJ databases">
        <title>Genomics of glacier-inhabiting Cryobacterium strains.</title>
        <authorList>
            <person name="Liu Q."/>
            <person name="Xin Y.-H."/>
        </authorList>
    </citation>
    <scope>NUCLEOTIDE SEQUENCE [LARGE SCALE GENOMIC DNA]</scope>
    <source>
        <strain evidence="2 3">Sr59</strain>
    </source>
</reference>
<feature type="transmembrane region" description="Helical" evidence="1">
    <location>
        <begin position="148"/>
        <end position="164"/>
    </location>
</feature>
<feature type="transmembrane region" description="Helical" evidence="1">
    <location>
        <begin position="82"/>
        <end position="105"/>
    </location>
</feature>
<dbReference type="Proteomes" id="UP000298468">
    <property type="component" value="Unassembled WGS sequence"/>
</dbReference>
<keyword evidence="1" id="KW-1133">Transmembrane helix</keyword>
<evidence type="ECO:0000256" key="1">
    <source>
        <dbReference type="SAM" id="Phobius"/>
    </source>
</evidence>
<keyword evidence="3" id="KW-1185">Reference proteome</keyword>
<dbReference type="EMBL" id="SOHM01000006">
    <property type="protein sequence ID" value="TFD94608.1"/>
    <property type="molecule type" value="Genomic_DNA"/>
</dbReference>
<feature type="transmembrane region" description="Helical" evidence="1">
    <location>
        <begin position="20"/>
        <end position="53"/>
    </location>
</feature>
<keyword evidence="1" id="KW-0472">Membrane</keyword>
<feature type="transmembrane region" description="Helical" evidence="1">
    <location>
        <begin position="176"/>
        <end position="205"/>
    </location>
</feature>
<keyword evidence="1" id="KW-0812">Transmembrane</keyword>
<name>A0A4R9C072_9MICO</name>
<proteinExistence type="predicted"/>
<evidence type="ECO:0000313" key="3">
    <source>
        <dbReference type="Proteomes" id="UP000298468"/>
    </source>
</evidence>
<dbReference type="AlphaFoldDB" id="A0A4R9C072"/>
<dbReference type="OrthoDB" id="5117171at2"/>
<gene>
    <name evidence="2" type="ORF">E3T61_01885</name>
</gene>